<dbReference type="RefSeq" id="WP_368846745.1">
    <property type="nucleotide sequence ID" value="NZ_CP194411.1"/>
</dbReference>
<sequence length="168" mass="19216">MDEKYLIDSNSLIQPARAYYPFDFAPSFWGQLRPKISLDKIAVLDKVYGELLKGTDELAEWAGSLPDSCVLPTKDARIAKAYTDVLDYIQQSKNYNDAALRRWSQFDIADPWLIAAAMAYGYKILTFEQSAGIITDPSRNPKIPDIARHFQVPCVSLFDMMRREDFHL</sequence>
<organism evidence="1 2">
    <name type="scientific">Selenomonas sputigena</name>
    <dbReference type="NCBI Taxonomy" id="69823"/>
    <lineage>
        <taxon>Bacteria</taxon>
        <taxon>Bacillati</taxon>
        <taxon>Bacillota</taxon>
        <taxon>Negativicutes</taxon>
        <taxon>Selenomonadales</taxon>
        <taxon>Selenomonadaceae</taxon>
        <taxon>Selenomonas</taxon>
    </lineage>
</organism>
<comment type="caution">
    <text evidence="1">The sequence shown here is derived from an EMBL/GenBank/DDBJ whole genome shotgun (WGS) entry which is preliminary data.</text>
</comment>
<proteinExistence type="predicted"/>
<protein>
    <submittedName>
        <fullName evidence="1">DUF4411 family protein</fullName>
    </submittedName>
</protein>
<dbReference type="Proteomes" id="UP001559623">
    <property type="component" value="Unassembled WGS sequence"/>
</dbReference>
<reference evidence="1 2" key="1">
    <citation type="submission" date="2023-04" db="EMBL/GenBank/DDBJ databases">
        <title>Genome Sequence of Selenomonas sputigena ATCC 33150.</title>
        <authorList>
            <person name="Miller D.P."/>
            <person name="Anvari S."/>
            <person name="Polson S.W."/>
            <person name="Macdonald M."/>
            <person name="Mcdowell J.V."/>
        </authorList>
    </citation>
    <scope>NUCLEOTIDE SEQUENCE [LARGE SCALE GENOMIC DNA]</scope>
    <source>
        <strain evidence="1 2">ATCC 33150</strain>
    </source>
</reference>
<dbReference type="PIRSF" id="PIRSF008505">
    <property type="entry name" value="UCP008505"/>
    <property type="match status" value="1"/>
</dbReference>
<name>A0ABV3X691_9FIRM</name>
<keyword evidence="2" id="KW-1185">Reference proteome</keyword>
<evidence type="ECO:0000313" key="2">
    <source>
        <dbReference type="Proteomes" id="UP001559623"/>
    </source>
</evidence>
<accession>A0ABV3X691</accession>
<dbReference type="EMBL" id="JARVLH010000003">
    <property type="protein sequence ID" value="MEX5285013.1"/>
    <property type="molecule type" value="Genomic_DNA"/>
</dbReference>
<dbReference type="Pfam" id="PF14367">
    <property type="entry name" value="DUF4411"/>
    <property type="match status" value="1"/>
</dbReference>
<gene>
    <name evidence="1" type="ORF">QCO44_05060</name>
</gene>
<evidence type="ECO:0000313" key="1">
    <source>
        <dbReference type="EMBL" id="MEX5285013.1"/>
    </source>
</evidence>
<dbReference type="InterPro" id="IPR016541">
    <property type="entry name" value="UCP008505"/>
</dbReference>